<dbReference type="InterPro" id="IPR019094">
    <property type="entry name" value="Phage_SP-beta_YorD"/>
</dbReference>
<keyword evidence="3" id="KW-1185">Reference proteome</keyword>
<dbReference type="InterPro" id="IPR035950">
    <property type="entry name" value="XkdW-like_sf"/>
</dbReference>
<protein>
    <submittedName>
        <fullName evidence="2">XkdW family protein</fullName>
    </submittedName>
</protein>
<reference evidence="2 3" key="1">
    <citation type="submission" date="2022-12" db="EMBL/GenBank/DDBJ databases">
        <title>Genome Sequence of Deinococcus aquaticus Type Strain PB314.</title>
        <authorList>
            <person name="Albert C."/>
            <person name="Hill J."/>
            <person name="Boren L."/>
            <person name="Scholz-Ng S."/>
            <person name="Fatema N."/>
            <person name="Grosso R."/>
            <person name="Soboslay E."/>
            <person name="Tuohy J."/>
        </authorList>
    </citation>
    <scope>NUCLEOTIDE SEQUENCE [LARGE SCALE GENOMIC DNA]</scope>
    <source>
        <strain evidence="2 3">PB-314</strain>
        <plasmid evidence="2 3">pDATS02</plasmid>
    </source>
</reference>
<proteinExistence type="predicted"/>
<evidence type="ECO:0000313" key="3">
    <source>
        <dbReference type="Proteomes" id="UP001217044"/>
    </source>
</evidence>
<dbReference type="RefSeq" id="WP_273991430.1">
    <property type="nucleotide sequence ID" value="NZ_CP115167.1"/>
</dbReference>
<dbReference type="Gene3D" id="3.30.56.60">
    <property type="entry name" value="XkdW-like"/>
    <property type="match status" value="1"/>
</dbReference>
<dbReference type="EMBL" id="CP115167">
    <property type="protein sequence ID" value="WDA60682.1"/>
    <property type="molecule type" value="Genomic_DNA"/>
</dbReference>
<keyword evidence="2" id="KW-0614">Plasmid</keyword>
<sequence length="119" mass="13499">MSGMTHEERLLAFRYLYPAARWPEDIALSDDGTGSRVTHWGLPGEQPTEAQLVTALPAARVRDAARRDLRECQLMLDERYRLFTRARATGNVADALDVQAEIRELLTYMEELRNAPDPA</sequence>
<accession>A0ABY7V8Q9</accession>
<name>A0ABY7V8Q9_9DEIO</name>
<evidence type="ECO:0000313" key="2">
    <source>
        <dbReference type="EMBL" id="WDA60682.1"/>
    </source>
</evidence>
<feature type="domain" description="Bacteriophage SP-beta YorD" evidence="1">
    <location>
        <begin position="12"/>
        <end position="60"/>
    </location>
</feature>
<dbReference type="SUPFAM" id="SSF159865">
    <property type="entry name" value="XkdW-like"/>
    <property type="match status" value="1"/>
</dbReference>
<dbReference type="Proteomes" id="UP001217044">
    <property type="component" value="Plasmid pDATS02"/>
</dbReference>
<gene>
    <name evidence="2" type="ORF">M8445_17085</name>
</gene>
<dbReference type="Pfam" id="PF09636">
    <property type="entry name" value="XkdW"/>
    <property type="match status" value="1"/>
</dbReference>
<organism evidence="2 3">
    <name type="scientific">Deinococcus aquaticus</name>
    <dbReference type="NCBI Taxonomy" id="328692"/>
    <lineage>
        <taxon>Bacteria</taxon>
        <taxon>Thermotogati</taxon>
        <taxon>Deinococcota</taxon>
        <taxon>Deinococci</taxon>
        <taxon>Deinococcales</taxon>
        <taxon>Deinococcaceae</taxon>
        <taxon>Deinococcus</taxon>
    </lineage>
</organism>
<geneLocation type="plasmid" evidence="2 3">
    <name>pDATS02</name>
</geneLocation>
<evidence type="ECO:0000259" key="1">
    <source>
        <dbReference type="Pfam" id="PF09636"/>
    </source>
</evidence>